<dbReference type="RefSeq" id="WP_111905351.1">
    <property type="nucleotide sequence ID" value="NZ_QLNP01000099.1"/>
</dbReference>
<dbReference type="EMBL" id="QLNP01000099">
    <property type="protein sequence ID" value="RAM35670.1"/>
    <property type="molecule type" value="Genomic_DNA"/>
</dbReference>
<dbReference type="Proteomes" id="UP000249166">
    <property type="component" value="Unassembled WGS sequence"/>
</dbReference>
<accession>A0A328HEC6</accession>
<dbReference type="Gene3D" id="3.40.50.1820">
    <property type="entry name" value="alpha/beta hydrolase"/>
    <property type="match status" value="1"/>
</dbReference>
<name>A0A328HEC6_ARTGO</name>
<sequence>MSDSPANHNHPVVFIHSLWLHCSSCDPWLEKFRSHGCTAIAPAWPGDGATAGNELFKRWSIPGSGRPLLEDAAADLFQNSPAAVDTHKAERGPLVLTSGTEDNTAPRIVVEQTFKLYADNPKSVADYHELEGREHSLTIDKGWDDVADVTLRWLSSKGC</sequence>
<dbReference type="InterPro" id="IPR029058">
    <property type="entry name" value="AB_hydrolase_fold"/>
</dbReference>
<evidence type="ECO:0000313" key="1">
    <source>
        <dbReference type="EMBL" id="RAM35670.1"/>
    </source>
</evidence>
<reference evidence="1 2" key="1">
    <citation type="submission" date="2018-04" db="EMBL/GenBank/DDBJ databases">
        <title>Bacteria isolated from cave deposits of Manipur.</title>
        <authorList>
            <person name="Sahoo D."/>
            <person name="Sarangthem I."/>
            <person name="Nandeibam J."/>
        </authorList>
    </citation>
    <scope>NUCLEOTIDE SEQUENCE [LARGE SCALE GENOMIC DNA]</scope>
    <source>
        <strain evidence="2">mrc11</strain>
    </source>
</reference>
<proteinExistence type="predicted"/>
<evidence type="ECO:0008006" key="3">
    <source>
        <dbReference type="Google" id="ProtNLM"/>
    </source>
</evidence>
<dbReference type="SUPFAM" id="SSF53474">
    <property type="entry name" value="alpha/beta-Hydrolases"/>
    <property type="match status" value="1"/>
</dbReference>
<dbReference type="OrthoDB" id="3810256at2"/>
<comment type="caution">
    <text evidence="1">The sequence shown here is derived from an EMBL/GenBank/DDBJ whole genome shotgun (WGS) entry which is preliminary data.</text>
</comment>
<dbReference type="AlphaFoldDB" id="A0A328HEC6"/>
<organism evidence="1 2">
    <name type="scientific">Arthrobacter globiformis</name>
    <dbReference type="NCBI Taxonomy" id="1665"/>
    <lineage>
        <taxon>Bacteria</taxon>
        <taxon>Bacillati</taxon>
        <taxon>Actinomycetota</taxon>
        <taxon>Actinomycetes</taxon>
        <taxon>Micrococcales</taxon>
        <taxon>Micrococcaceae</taxon>
        <taxon>Arthrobacter</taxon>
    </lineage>
</organism>
<protein>
    <recommendedName>
        <fullName evidence="3">Alpha/beta hydrolase</fullName>
    </recommendedName>
</protein>
<evidence type="ECO:0000313" key="2">
    <source>
        <dbReference type="Proteomes" id="UP000249166"/>
    </source>
</evidence>
<gene>
    <name evidence="1" type="ORF">DBZ45_18740</name>
</gene>